<dbReference type="AlphaFoldDB" id="A0A5B0RG82"/>
<name>A0A5B0RG82_PUCGR</name>
<organism evidence="2 3">
    <name type="scientific">Puccinia graminis f. sp. tritici</name>
    <dbReference type="NCBI Taxonomy" id="56615"/>
    <lineage>
        <taxon>Eukaryota</taxon>
        <taxon>Fungi</taxon>
        <taxon>Dikarya</taxon>
        <taxon>Basidiomycota</taxon>
        <taxon>Pucciniomycotina</taxon>
        <taxon>Pucciniomycetes</taxon>
        <taxon>Pucciniales</taxon>
        <taxon>Pucciniaceae</taxon>
        <taxon>Puccinia</taxon>
    </lineage>
</organism>
<comment type="caution">
    <text evidence="2">The sequence shown here is derived from an EMBL/GenBank/DDBJ whole genome shotgun (WGS) entry which is preliminary data.</text>
</comment>
<protein>
    <submittedName>
        <fullName evidence="2">Uncharacterized protein</fullName>
    </submittedName>
</protein>
<gene>
    <name evidence="2" type="ORF">PGTUg99_009300</name>
</gene>
<evidence type="ECO:0000256" key="1">
    <source>
        <dbReference type="SAM" id="MobiDB-lite"/>
    </source>
</evidence>
<feature type="region of interest" description="Disordered" evidence="1">
    <location>
        <begin position="54"/>
        <end position="88"/>
    </location>
</feature>
<sequence>MDVLPRFGDRSSATLTHGPVTRFIHVDDVVPKPSQLRVRRPCVVPNLAGWPIASTAISPRDRHPTATPINGTRPKDVPRPPQLTTTAN</sequence>
<dbReference type="EMBL" id="VDEP01000206">
    <property type="protein sequence ID" value="KAA1123724.1"/>
    <property type="molecule type" value="Genomic_DNA"/>
</dbReference>
<proteinExistence type="predicted"/>
<dbReference type="Proteomes" id="UP000325313">
    <property type="component" value="Unassembled WGS sequence"/>
</dbReference>
<reference evidence="2 3" key="1">
    <citation type="submission" date="2019-05" db="EMBL/GenBank/DDBJ databases">
        <title>Emergence of the Ug99 lineage of the wheat stem rust pathogen through somatic hybridization.</title>
        <authorList>
            <person name="Li F."/>
            <person name="Upadhyaya N.M."/>
            <person name="Sperschneider J."/>
            <person name="Matny O."/>
            <person name="Nguyen-Phuc H."/>
            <person name="Mago R."/>
            <person name="Raley C."/>
            <person name="Miller M.E."/>
            <person name="Silverstein K.A.T."/>
            <person name="Henningsen E."/>
            <person name="Hirsch C.D."/>
            <person name="Visser B."/>
            <person name="Pretorius Z.A."/>
            <person name="Steffenson B.J."/>
            <person name="Schwessinger B."/>
            <person name="Dodds P.N."/>
            <person name="Figueroa M."/>
        </authorList>
    </citation>
    <scope>NUCLEOTIDE SEQUENCE [LARGE SCALE GENOMIC DNA]</scope>
    <source>
        <strain evidence="2 3">Ug99</strain>
    </source>
</reference>
<evidence type="ECO:0000313" key="2">
    <source>
        <dbReference type="EMBL" id="KAA1123724.1"/>
    </source>
</evidence>
<evidence type="ECO:0000313" key="3">
    <source>
        <dbReference type="Proteomes" id="UP000325313"/>
    </source>
</evidence>
<accession>A0A5B0RG82</accession>